<evidence type="ECO:0000256" key="6">
    <source>
        <dbReference type="ARBA" id="ARBA00023235"/>
    </source>
</evidence>
<dbReference type="EMBL" id="CAJVPY010003476">
    <property type="protein sequence ID" value="CAG8592773.1"/>
    <property type="molecule type" value="Genomic_DNA"/>
</dbReference>
<comment type="cofactor">
    <cofactor evidence="1">
        <name>adenosylcob(III)alamin</name>
        <dbReference type="ChEBI" id="CHEBI:18408"/>
    </cofactor>
</comment>
<protein>
    <recommendedName>
        <fullName evidence="3">methylmalonyl-CoA mutase</fullName>
        <ecNumber evidence="3">5.4.99.2</ecNumber>
    </recommendedName>
</protein>
<dbReference type="NCBIfam" id="TIGR00640">
    <property type="entry name" value="acid_CoA_mut_C"/>
    <property type="match status" value="1"/>
</dbReference>
<dbReference type="GO" id="GO:0019678">
    <property type="term" value="P:propionate metabolic process, methylmalonyl pathway"/>
    <property type="evidence" value="ECO:0007669"/>
    <property type="project" value="TreeGrafter"/>
</dbReference>
<reference evidence="9" key="1">
    <citation type="submission" date="2021-06" db="EMBL/GenBank/DDBJ databases">
        <authorList>
            <person name="Kallberg Y."/>
            <person name="Tangrot J."/>
            <person name="Rosling A."/>
        </authorList>
    </citation>
    <scope>NUCLEOTIDE SEQUENCE</scope>
    <source>
        <strain evidence="9">MA453B</strain>
    </source>
</reference>
<dbReference type="NCBIfam" id="TIGR00641">
    <property type="entry name" value="acid_CoA_mut_N"/>
    <property type="match status" value="1"/>
</dbReference>
<dbReference type="CDD" id="cd03679">
    <property type="entry name" value="MM_CoA_mutase_alpha_like"/>
    <property type="match status" value="1"/>
</dbReference>
<dbReference type="Pfam" id="PF01642">
    <property type="entry name" value="MM_CoA_mutase"/>
    <property type="match status" value="1"/>
</dbReference>
<dbReference type="CDD" id="cd02071">
    <property type="entry name" value="MM_CoA_mut_B12_BD"/>
    <property type="match status" value="1"/>
</dbReference>
<dbReference type="Proteomes" id="UP000789405">
    <property type="component" value="Unassembled WGS sequence"/>
</dbReference>
<gene>
    <name evidence="9" type="ORF">DERYTH_LOCUS7247</name>
</gene>
<keyword evidence="10" id="KW-1185">Reference proteome</keyword>
<comment type="similarity">
    <text evidence="2">Belongs to the methylmalonyl-CoA mutase family.</text>
</comment>
<evidence type="ECO:0000256" key="7">
    <source>
        <dbReference type="ARBA" id="ARBA00023285"/>
    </source>
</evidence>
<keyword evidence="6" id="KW-0413">Isomerase</keyword>
<evidence type="ECO:0000259" key="8">
    <source>
        <dbReference type="PROSITE" id="PS51332"/>
    </source>
</evidence>
<dbReference type="GO" id="GO:0046872">
    <property type="term" value="F:metal ion binding"/>
    <property type="evidence" value="ECO:0007669"/>
    <property type="project" value="UniProtKB-KW"/>
</dbReference>
<dbReference type="InterPro" id="IPR006158">
    <property type="entry name" value="Cobalamin-bd"/>
</dbReference>
<dbReference type="Gene3D" id="3.20.20.240">
    <property type="entry name" value="Methylmalonyl-CoA mutase"/>
    <property type="match status" value="1"/>
</dbReference>
<dbReference type="EC" id="5.4.99.2" evidence="3"/>
<dbReference type="Gene3D" id="3.40.50.280">
    <property type="entry name" value="Cobalamin-binding domain"/>
    <property type="match status" value="1"/>
</dbReference>
<dbReference type="InterPro" id="IPR016176">
    <property type="entry name" value="Cbl-dep_enz_cat"/>
</dbReference>
<feature type="domain" description="B12-binding" evidence="8">
    <location>
        <begin position="588"/>
        <end position="720"/>
    </location>
</feature>
<dbReference type="SUPFAM" id="SSF52242">
    <property type="entry name" value="Cobalamin (vitamin B12)-binding domain"/>
    <property type="match status" value="1"/>
</dbReference>
<evidence type="ECO:0000256" key="2">
    <source>
        <dbReference type="ARBA" id="ARBA00008465"/>
    </source>
</evidence>
<evidence type="ECO:0000313" key="9">
    <source>
        <dbReference type="EMBL" id="CAG8592773.1"/>
    </source>
</evidence>
<keyword evidence="5" id="KW-0479">Metal-binding</keyword>
<sequence>TFVSVGRTKVPLDKEWAELALKELKGKDPEKALTWHTAEGIDVKPVYTKTDAEIIKDEIPGKFPFTRGPYATMYTARPWTIRQYAGFSTVEESNAFYRRNLAAGQQGLSVAFDLATHRGYDSDHQRVVGDVGMAGVAIDSVEDMKVLFDGIPLKSMSVSMTMNGAVLPILAMYIVAGLEQGAQLKELSGTIQNDILKEFMVRNTFIYPPEPSMKLIGDIFSYTAKNMPKYNSISISGYHMQEAGADNVLELAFTIADGLEYARTGINAGMSIDQFAPRLSFFWGIGMNFYMEIAKMRAARRLWAHMVQEKFNPKNKKSLMLRTHCQTSGWSLTEQDPYNNIVRTTIEAMAATLGGTQSLHTNSFDEAVGLPTEFSARIARNTQLIIQEEAFIPKVADPWGGSYMMENLTDEIYHTARKVVEEVEEMGGMAKAVASGMPKLKIEESAARRQARIDSGQETIVGVNKYRLEKETEIEVRTIDNTKVREEQIKRIKNAKATRDETLAQNTLNALEECARTQNGNLLELAIEASKARCTVGEISYALEKVWGRHEPTSRVASGAYKSAYGTADETEETMKLVEQTKEKLGVNPRILVAKCGQDGHDRGAKVIASAFSDFGFDVDLSPLFSTPEEVVRQAIDNDVHVIGVSSQAAGHKTLIPAIINELKRLGINDKIVVVGGVIPHQDYKFLYDAGVSSIFGPGTKVPQAAKEVVLKIQQNIKDEPITSDKSILIEIYVNEGRIEFKKCGKDCGVLFTPRTGIGDATHYCDDNSFRVELLECAKLLNLPNDDYTRELIAQIQLDYLYVPQNEKESILLLVSESEQSIKHQLLGKWSLNDLDATICFTEVLDDLKIQDLNLCCDIYEDVATRESHFMEEPILPSSIQKNNLYPIPTLKQLSNKLPITDVSSEPFIESEMQRFTLDDLCLSHHEEVVDDITNIMSFLKENDIRNYNDFIVSVKELKFENHYIEEPLISIKANKSVQDLPTKIIEVVPFIINDINVNIKNDQLVPEETGVKAPLEMLNKWERIDESTLEIEEIPDYGCVEFDIPIDLFLPSRETLQLEPAMIPVKYDPLEIDHRKRRTESLAQTIKSVVSEDDDTFMHQKLDDHTALQSDLEKMLKVENPDENWKSVIMRQSMDELEGLKFKIPQIPHPVSQITRGSANDDDGASFPLIPTKISDLIARPNSLHSDFQILTSFSGMKALEFELHWNPIKKNISKIEFEQVVNMKPSSQEMSDTLNDLCSCASSDDILDTIDVQFFEIHDSHLITRKKEKHESGHKSKRLELEEEASLIAPRCINNNNFMTGSCKETLAKNIPHQSHLKSNHKKKEVPVGNSADIRDLLQTDIIPSKMKISSDIPGLSSADRVIKWLSSYDESISVNKDNDVHTNNVDLSDFSPTDGEVPVENSSLYSNEQQNFNIFRNTSSICNDVSSKTLFDFKNVQDSFTKPNDFKSGTFSAKKSIDDFLILRGKITPNERRDIELKKRFHFAIKSGEESKQVVPSIKPPNNNDRHTRYPHLVPSGSQLTDSDKSNKNVQNAHVMARTIIENISMPVVTHKYIVSARLLANRGLLSALKSIYCKVEVFERDFEYMRPLLPDDELETPYIDCDLIIDGRTGIIYYPLNLISQEQSVPTITRTIIRLAQKYSSLYVIFETYTWNNRTTNDSDTGLYILPYPFTLPVLKAVAGLQAILTRYSCDAHIIFSPCEEMSARLARLIGDLCASKCEEERVKDRQQWESRDWMTMEESLHERFLSCFSPLINPFTAQIILTAISMPEFLRMTHSERYAMFGRWIDEWRLEKFETIIHTALSSDPGQSFTNDEPDVHMNDDQIDAEWINELKDSELEEFYN</sequence>
<dbReference type="InterPro" id="IPR006159">
    <property type="entry name" value="Acid_CoA_mut_C"/>
</dbReference>
<dbReference type="InterPro" id="IPR036724">
    <property type="entry name" value="Cobalamin-bd_sf"/>
</dbReference>
<keyword evidence="4" id="KW-0846">Cobalamin</keyword>
<keyword evidence="7" id="KW-0170">Cobalt</keyword>
<dbReference type="InterPro" id="IPR006099">
    <property type="entry name" value="MeMalonylCoA_mutase_a/b_cat"/>
</dbReference>
<dbReference type="SUPFAM" id="SSF51703">
    <property type="entry name" value="Cobalamin (vitamin B12)-dependent enzymes"/>
    <property type="match status" value="1"/>
</dbReference>
<dbReference type="PROSITE" id="PS00544">
    <property type="entry name" value="METMALONYL_COA_MUTASE"/>
    <property type="match status" value="1"/>
</dbReference>
<proteinExistence type="inferred from homology"/>
<dbReference type="OrthoDB" id="198977at2759"/>
<dbReference type="GO" id="GO:0005739">
    <property type="term" value="C:mitochondrion"/>
    <property type="evidence" value="ECO:0007669"/>
    <property type="project" value="TreeGrafter"/>
</dbReference>
<feature type="non-terminal residue" evidence="9">
    <location>
        <position position="1846"/>
    </location>
</feature>
<name>A0A9N9G8Q1_9GLOM</name>
<dbReference type="PANTHER" id="PTHR48101">
    <property type="entry name" value="METHYLMALONYL-COA MUTASE, MITOCHONDRIAL-RELATED"/>
    <property type="match status" value="1"/>
</dbReference>
<evidence type="ECO:0000313" key="10">
    <source>
        <dbReference type="Proteomes" id="UP000789405"/>
    </source>
</evidence>
<dbReference type="PANTHER" id="PTHR48101:SF4">
    <property type="entry name" value="METHYLMALONYL-COA MUTASE, MITOCHONDRIAL"/>
    <property type="match status" value="1"/>
</dbReference>
<evidence type="ECO:0000256" key="5">
    <source>
        <dbReference type="ARBA" id="ARBA00022723"/>
    </source>
</evidence>
<organism evidence="9 10">
    <name type="scientific">Dentiscutata erythropus</name>
    <dbReference type="NCBI Taxonomy" id="1348616"/>
    <lineage>
        <taxon>Eukaryota</taxon>
        <taxon>Fungi</taxon>
        <taxon>Fungi incertae sedis</taxon>
        <taxon>Mucoromycota</taxon>
        <taxon>Glomeromycotina</taxon>
        <taxon>Glomeromycetes</taxon>
        <taxon>Diversisporales</taxon>
        <taxon>Gigasporaceae</taxon>
        <taxon>Dentiscutata</taxon>
    </lineage>
</organism>
<dbReference type="FunFam" id="3.20.20.240:FF:000001">
    <property type="entry name" value="Probable methylmalonyl-coa mutase"/>
    <property type="match status" value="1"/>
</dbReference>
<dbReference type="PROSITE" id="PS51332">
    <property type="entry name" value="B12_BINDING"/>
    <property type="match status" value="1"/>
</dbReference>
<dbReference type="Pfam" id="PF02310">
    <property type="entry name" value="B12-binding"/>
    <property type="match status" value="1"/>
</dbReference>
<dbReference type="InterPro" id="IPR006098">
    <property type="entry name" value="MMCoA_mutase_a_cat"/>
</dbReference>
<dbReference type="GO" id="GO:0031419">
    <property type="term" value="F:cobalamin binding"/>
    <property type="evidence" value="ECO:0007669"/>
    <property type="project" value="UniProtKB-KW"/>
</dbReference>
<evidence type="ECO:0000256" key="1">
    <source>
        <dbReference type="ARBA" id="ARBA00001922"/>
    </source>
</evidence>
<evidence type="ECO:0000256" key="3">
    <source>
        <dbReference type="ARBA" id="ARBA00012398"/>
    </source>
</evidence>
<comment type="caution">
    <text evidence="9">The sequence shown here is derived from an EMBL/GenBank/DDBJ whole genome shotgun (WGS) entry which is preliminary data.</text>
</comment>
<dbReference type="InterPro" id="IPR058549">
    <property type="entry name" value="MeMalonylCoA_mutase_a/b_site"/>
</dbReference>
<dbReference type="NCBIfam" id="NF006944">
    <property type="entry name" value="PRK09426.1"/>
    <property type="match status" value="1"/>
</dbReference>
<accession>A0A9N9G8Q1</accession>
<evidence type="ECO:0000256" key="4">
    <source>
        <dbReference type="ARBA" id="ARBA00022628"/>
    </source>
</evidence>
<dbReference type="GO" id="GO:0004494">
    <property type="term" value="F:methylmalonyl-CoA mutase activity"/>
    <property type="evidence" value="ECO:0007669"/>
    <property type="project" value="UniProtKB-EC"/>
</dbReference>